<reference evidence="7 8" key="1">
    <citation type="submission" date="2021-06" db="EMBL/GenBank/DDBJ databases">
        <title>Bacillus sp. RD4P76, an endophyte from a halophyte.</title>
        <authorList>
            <person name="Sun J.-Q."/>
        </authorList>
    </citation>
    <scope>NUCLEOTIDE SEQUENCE [LARGE SCALE GENOMIC DNA]</scope>
    <source>
        <strain evidence="7 8">JCM 17098</strain>
    </source>
</reference>
<dbReference type="Proteomes" id="UP000790580">
    <property type="component" value="Unassembled WGS sequence"/>
</dbReference>
<dbReference type="InterPro" id="IPR000914">
    <property type="entry name" value="SBP_5_dom"/>
</dbReference>
<evidence type="ECO:0000313" key="8">
    <source>
        <dbReference type="Proteomes" id="UP000790580"/>
    </source>
</evidence>
<feature type="compositionally biased region" description="Acidic residues" evidence="4">
    <location>
        <begin position="27"/>
        <end position="65"/>
    </location>
</feature>
<name>A0ABS6JSF9_9BACI</name>
<evidence type="ECO:0000256" key="3">
    <source>
        <dbReference type="ARBA" id="ARBA00022729"/>
    </source>
</evidence>
<dbReference type="PANTHER" id="PTHR30290:SF9">
    <property type="entry name" value="OLIGOPEPTIDE-BINDING PROTEIN APPA"/>
    <property type="match status" value="1"/>
</dbReference>
<gene>
    <name evidence="7" type="ORF">KS407_08625</name>
</gene>
<feature type="region of interest" description="Disordered" evidence="4">
    <location>
        <begin position="27"/>
        <end position="78"/>
    </location>
</feature>
<dbReference type="Pfam" id="PF00496">
    <property type="entry name" value="SBP_bac_5"/>
    <property type="match status" value="1"/>
</dbReference>
<evidence type="ECO:0000256" key="2">
    <source>
        <dbReference type="ARBA" id="ARBA00022448"/>
    </source>
</evidence>
<dbReference type="PIRSF" id="PIRSF002741">
    <property type="entry name" value="MppA"/>
    <property type="match status" value="1"/>
</dbReference>
<keyword evidence="2" id="KW-0813">Transport</keyword>
<feature type="domain" description="Solute-binding protein family 5" evidence="6">
    <location>
        <begin position="116"/>
        <end position="521"/>
    </location>
</feature>
<proteinExistence type="inferred from homology"/>
<dbReference type="Gene3D" id="3.90.76.10">
    <property type="entry name" value="Dipeptide-binding Protein, Domain 1"/>
    <property type="match status" value="1"/>
</dbReference>
<dbReference type="RefSeq" id="WP_088077416.1">
    <property type="nucleotide sequence ID" value="NZ_JAHQCR010000035.1"/>
</dbReference>
<evidence type="ECO:0000256" key="1">
    <source>
        <dbReference type="ARBA" id="ARBA00005695"/>
    </source>
</evidence>
<evidence type="ECO:0000256" key="5">
    <source>
        <dbReference type="SAM" id="SignalP"/>
    </source>
</evidence>
<dbReference type="Gene3D" id="3.10.105.10">
    <property type="entry name" value="Dipeptide-binding Protein, Domain 3"/>
    <property type="match status" value="1"/>
</dbReference>
<evidence type="ECO:0000313" key="7">
    <source>
        <dbReference type="EMBL" id="MBU9721508.1"/>
    </source>
</evidence>
<keyword evidence="3 5" id="KW-0732">Signal</keyword>
<protein>
    <submittedName>
        <fullName evidence="7">Peptide ABC transporter substrate-binding protein</fullName>
    </submittedName>
</protein>
<organism evidence="7 8">
    <name type="scientific">Evansella alkalicola</name>
    <dbReference type="NCBI Taxonomy" id="745819"/>
    <lineage>
        <taxon>Bacteria</taxon>
        <taxon>Bacillati</taxon>
        <taxon>Bacillota</taxon>
        <taxon>Bacilli</taxon>
        <taxon>Bacillales</taxon>
        <taxon>Bacillaceae</taxon>
        <taxon>Evansella</taxon>
    </lineage>
</organism>
<sequence length="614" mass="69025">MKLSKFWLMLVLSLSLMLILVACGGDDEDTSAPEDEPEQTDDGTEDDGDDTDADTDADDGDEGEEAGGPQQGGMITAGMYSAPGHQFNPIFYGDAYEANILDFTHESLVTLNENFEYVPSLARDWELNDDQTELTYYLEENVTWHDGTPFTADDVYFTYSSIADGEYVASGGVRIDYVRFLVGYEDYRDGETDTFEGVEVVDEHTVKFHFAEPNVTPEFRTSFPIIPAHVFEGLSVADMVDHPASRNAGEIIGTGPYQLTDMLEGEQYVLTAYDNYWKGSPKLDGITWRVIEQSVMPGMLERGELDMIAEPNGVPAADFERVDGLDNVTTFTTQDFGYQYIGIKHHHRTAEDVENGVVDPNNWVVNEKVQDVRVRQAMMYALDREGIVGGLMNGLGSVLHAPFPEASWAYDESAFTVYEQNVEKANELLDEAGYIDVTGDGYREDPDGNEWTLNLDYPTGNEVRERTAPIIVAEFGEVGIRVDMRQPRDAATHFEIVEDDNTDWDLYLAGWSLATGDPDPAGIWKSDNPFNYLRWNDSTSDELIELAVKAPDAFDLDFRAETYNEWTAYVTEQVPMVFLYSSDNIYAYNSALQDVTHRPTGIYTDSHLWWLDQE</sequence>
<evidence type="ECO:0000259" key="6">
    <source>
        <dbReference type="Pfam" id="PF00496"/>
    </source>
</evidence>
<dbReference type="EMBL" id="JAHQCR010000035">
    <property type="protein sequence ID" value="MBU9721508.1"/>
    <property type="molecule type" value="Genomic_DNA"/>
</dbReference>
<comment type="caution">
    <text evidence="7">The sequence shown here is derived from an EMBL/GenBank/DDBJ whole genome shotgun (WGS) entry which is preliminary data.</text>
</comment>
<comment type="similarity">
    <text evidence="1">Belongs to the bacterial solute-binding protein 5 family.</text>
</comment>
<dbReference type="PROSITE" id="PS51257">
    <property type="entry name" value="PROKAR_LIPOPROTEIN"/>
    <property type="match status" value="1"/>
</dbReference>
<feature type="signal peptide" evidence="5">
    <location>
        <begin position="1"/>
        <end position="24"/>
    </location>
</feature>
<dbReference type="Gene3D" id="3.40.190.10">
    <property type="entry name" value="Periplasmic binding protein-like II"/>
    <property type="match status" value="1"/>
</dbReference>
<dbReference type="PANTHER" id="PTHR30290">
    <property type="entry name" value="PERIPLASMIC BINDING COMPONENT OF ABC TRANSPORTER"/>
    <property type="match status" value="1"/>
</dbReference>
<dbReference type="SUPFAM" id="SSF53850">
    <property type="entry name" value="Periplasmic binding protein-like II"/>
    <property type="match status" value="1"/>
</dbReference>
<accession>A0ABS6JSF9</accession>
<evidence type="ECO:0000256" key="4">
    <source>
        <dbReference type="SAM" id="MobiDB-lite"/>
    </source>
</evidence>
<keyword evidence="8" id="KW-1185">Reference proteome</keyword>
<dbReference type="InterPro" id="IPR039424">
    <property type="entry name" value="SBP_5"/>
</dbReference>
<feature type="chain" id="PRO_5047291299" evidence="5">
    <location>
        <begin position="25"/>
        <end position="614"/>
    </location>
</feature>
<dbReference type="InterPro" id="IPR030678">
    <property type="entry name" value="Peptide/Ni-bd"/>
</dbReference>